<dbReference type="GO" id="GO:0016887">
    <property type="term" value="F:ATP hydrolysis activity"/>
    <property type="evidence" value="ECO:0007669"/>
    <property type="project" value="InterPro"/>
</dbReference>
<feature type="region of interest" description="Disordered" evidence="11">
    <location>
        <begin position="1"/>
        <end position="47"/>
    </location>
</feature>
<dbReference type="SUPFAM" id="SSF52540">
    <property type="entry name" value="P-loop containing nucleoside triphosphate hydrolases"/>
    <property type="match status" value="2"/>
</dbReference>
<evidence type="ECO:0000313" key="13">
    <source>
        <dbReference type="EMBL" id="CDP33622.1"/>
    </source>
</evidence>
<reference evidence="13" key="2">
    <citation type="submission" date="2014-06" db="EMBL/GenBank/DDBJ databases">
        <title>The complete genome of Blastobotrys (Arxula) adeninivorans LS3 - a yeast of biotechnological interest.</title>
        <authorList>
            <person name="Kunze G."/>
            <person name="Gaillardin C."/>
            <person name="Czernicka M."/>
            <person name="Durrens P."/>
            <person name="Martin T."/>
            <person name="Boer E."/>
            <person name="Gabaldon T."/>
            <person name="Cruz J."/>
            <person name="Talla E."/>
            <person name="Marck C."/>
            <person name="Goffeau A."/>
            <person name="Barbe V."/>
            <person name="Baret P."/>
            <person name="Baronian K."/>
            <person name="Beier S."/>
            <person name="Bleykasten C."/>
            <person name="Bode R."/>
            <person name="Casaregola S."/>
            <person name="Despons L."/>
            <person name="Fairhead C."/>
            <person name="Giersberg M."/>
            <person name="Gierski P."/>
            <person name="Hahnel U."/>
            <person name="Hartmann A."/>
            <person name="Jankowska D."/>
            <person name="Jubin C."/>
            <person name="Jung P."/>
            <person name="Lafontaine I."/>
            <person name="Leh-Louis V."/>
            <person name="Lemaire M."/>
            <person name="Marcet-Houben M."/>
            <person name="Mascher M."/>
            <person name="Morel G."/>
            <person name="Richard G.-F."/>
            <person name="Riechen J."/>
            <person name="Sacerdot C."/>
            <person name="Sarkar A."/>
            <person name="Savel G."/>
            <person name="Schacherer J."/>
            <person name="Sherman D."/>
            <person name="Straub M.-L."/>
            <person name="Stein N."/>
            <person name="Thierry A."/>
            <person name="Trautwein-Schult A."/>
            <person name="Westhof E."/>
            <person name="Worch S."/>
            <person name="Dujon B."/>
            <person name="Souciet J.-L."/>
            <person name="Wincker P."/>
            <person name="Scholz U."/>
            <person name="Neuveglise N."/>
        </authorList>
    </citation>
    <scope>NUCLEOTIDE SEQUENCE</scope>
    <source>
        <strain evidence="13">LS3</strain>
    </source>
</reference>
<feature type="coiled-coil region" evidence="10">
    <location>
        <begin position="375"/>
        <end position="432"/>
    </location>
</feature>
<keyword evidence="8 10" id="KW-0175">Coiled coil</keyword>
<protein>
    <recommendedName>
        <fullName evidence="4">Structural maintenance of chromosomes protein 5</fullName>
    </recommendedName>
</protein>
<dbReference type="GO" id="GO:0005524">
    <property type="term" value="F:ATP binding"/>
    <property type="evidence" value="ECO:0007669"/>
    <property type="project" value="UniProtKB-KW"/>
</dbReference>
<dbReference type="PANTHER" id="PTHR45916">
    <property type="entry name" value="STRUCTURAL MAINTENANCE OF CHROMOSOMES PROTEIN 5"/>
    <property type="match status" value="1"/>
</dbReference>
<dbReference type="InterPro" id="IPR038729">
    <property type="entry name" value="Rad50/SbcC_AAA"/>
</dbReference>
<evidence type="ECO:0000256" key="4">
    <source>
        <dbReference type="ARBA" id="ARBA00018687"/>
    </source>
</evidence>
<proteinExistence type="inferred from homology"/>
<feature type="domain" description="Rad50/SbcC-type AAA" evidence="12">
    <location>
        <begin position="57"/>
        <end position="296"/>
    </location>
</feature>
<evidence type="ECO:0000256" key="7">
    <source>
        <dbReference type="ARBA" id="ARBA00022840"/>
    </source>
</evidence>
<feature type="region of interest" description="Disordered" evidence="11">
    <location>
        <begin position="714"/>
        <end position="738"/>
    </location>
</feature>
<comment type="subcellular location">
    <subcellularLocation>
        <location evidence="2">Chromosome</location>
    </subcellularLocation>
    <subcellularLocation>
        <location evidence="1">Nucleus</location>
    </subcellularLocation>
</comment>
<accession>A0A060T412</accession>
<evidence type="ECO:0000256" key="5">
    <source>
        <dbReference type="ARBA" id="ARBA00022454"/>
    </source>
</evidence>
<feature type="coiled-coil region" evidence="10">
    <location>
        <begin position="827"/>
        <end position="935"/>
    </location>
</feature>
<comment type="similarity">
    <text evidence="3">Belongs to the SMC family. SMC5 subfamily.</text>
</comment>
<dbReference type="GO" id="GO:0030915">
    <property type="term" value="C:Smc5-Smc6 complex"/>
    <property type="evidence" value="ECO:0007669"/>
    <property type="project" value="TreeGrafter"/>
</dbReference>
<dbReference type="EMBL" id="HG937691">
    <property type="protein sequence ID" value="CDP33622.1"/>
    <property type="molecule type" value="Genomic_DNA"/>
</dbReference>
<feature type="compositionally biased region" description="Basic and acidic residues" evidence="11">
    <location>
        <begin position="23"/>
        <end position="37"/>
    </location>
</feature>
<evidence type="ECO:0000256" key="3">
    <source>
        <dbReference type="ARBA" id="ARBA00010171"/>
    </source>
</evidence>
<reference evidence="13" key="1">
    <citation type="submission" date="2014-02" db="EMBL/GenBank/DDBJ databases">
        <authorList>
            <person name="Genoscope - CEA"/>
        </authorList>
    </citation>
    <scope>NUCLEOTIDE SEQUENCE</scope>
    <source>
        <strain evidence="13">LS3</strain>
    </source>
</reference>
<dbReference type="InterPro" id="IPR027417">
    <property type="entry name" value="P-loop_NTPase"/>
</dbReference>
<dbReference type="GO" id="GO:0003697">
    <property type="term" value="F:single-stranded DNA binding"/>
    <property type="evidence" value="ECO:0007669"/>
    <property type="project" value="TreeGrafter"/>
</dbReference>
<name>A0A060T412_BLAAD</name>
<evidence type="ECO:0000256" key="6">
    <source>
        <dbReference type="ARBA" id="ARBA00022741"/>
    </source>
</evidence>
<evidence type="ECO:0000256" key="1">
    <source>
        <dbReference type="ARBA" id="ARBA00004123"/>
    </source>
</evidence>
<dbReference type="PANTHER" id="PTHR45916:SF1">
    <property type="entry name" value="STRUCTURAL MAINTENANCE OF CHROMOSOMES PROTEIN 5"/>
    <property type="match status" value="1"/>
</dbReference>
<evidence type="ECO:0000256" key="11">
    <source>
        <dbReference type="SAM" id="MobiDB-lite"/>
    </source>
</evidence>
<keyword evidence="7" id="KW-0067">ATP-binding</keyword>
<evidence type="ECO:0000256" key="10">
    <source>
        <dbReference type="SAM" id="Coils"/>
    </source>
</evidence>
<organism evidence="13">
    <name type="scientific">Blastobotrys adeninivorans</name>
    <name type="common">Yeast</name>
    <name type="synonym">Arxula adeninivorans</name>
    <dbReference type="NCBI Taxonomy" id="409370"/>
    <lineage>
        <taxon>Eukaryota</taxon>
        <taxon>Fungi</taxon>
        <taxon>Dikarya</taxon>
        <taxon>Ascomycota</taxon>
        <taxon>Saccharomycotina</taxon>
        <taxon>Dipodascomycetes</taxon>
        <taxon>Dipodascales</taxon>
        <taxon>Trichomonascaceae</taxon>
        <taxon>Blastobotrys</taxon>
    </lineage>
</organism>
<dbReference type="GO" id="GO:0005634">
    <property type="term" value="C:nucleus"/>
    <property type="evidence" value="ECO:0007669"/>
    <property type="project" value="UniProtKB-SubCell"/>
</dbReference>
<evidence type="ECO:0000256" key="9">
    <source>
        <dbReference type="ARBA" id="ARBA00023242"/>
    </source>
</evidence>
<feature type="region of interest" description="Disordered" evidence="11">
    <location>
        <begin position="280"/>
        <end position="299"/>
    </location>
</feature>
<evidence type="ECO:0000256" key="2">
    <source>
        <dbReference type="ARBA" id="ARBA00004286"/>
    </source>
</evidence>
<keyword evidence="9" id="KW-0539">Nucleus</keyword>
<keyword evidence="6" id="KW-0547">Nucleotide-binding</keyword>
<evidence type="ECO:0000256" key="8">
    <source>
        <dbReference type="ARBA" id="ARBA00023054"/>
    </source>
</evidence>
<dbReference type="PhylomeDB" id="A0A060T412"/>
<gene>
    <name evidence="13" type="ORF">GNLVRS02_ARAD1A13508g</name>
</gene>
<dbReference type="FunFam" id="3.40.50.300:FF:001301">
    <property type="entry name" value="Structural maintenance of chromosomes 5"/>
    <property type="match status" value="1"/>
</dbReference>
<evidence type="ECO:0000259" key="12">
    <source>
        <dbReference type="Pfam" id="PF13476"/>
    </source>
</evidence>
<dbReference type="AlphaFoldDB" id="A0A060T412"/>
<sequence length="1113" mass="126765">MDSDQEIARGIKRSSSAGLSGHENGEEGRDGERDSNGRSKQPRLSGQYDPGAIIRVAVTNFSTYSHAQFYLGNSLNMIIGPNGSGKSSLVAAICIGLGYKPSILGRADSETDYIKMGTDEAIVEIELQGMPNKSNMVIRRIISRDRAKSKVLINGVQRPLDWTKKAVINYNIQVDNLCQFLPQDRVAKFALAKPSELLQMTEKAVGSRDLIKRHEKLIELYNERNRQTGRSGEDGKLLEKLEASQSADKEKIEAMQDIVEKAELVKKLRTAQIYVEARDKKKEHRELQKKKDELQRNRDEILERNRPFSEMMAASEQAKTDAENKMGKNSAKINQLCSATEQTSKALQDMKETLVEKKTSLNLSTKKEANFDAQMKSLNDELKKYTHDASSLEAKITSGGYKDKIEQAENEYRTASELYEQATNEMSELVGQRGPVQQQADQLVRERQSVQRQVDNLGTVLARKMSRLKALGNKGRDAALALQILERNKHKFQQNVYEPAVLSVNINDRSSIQQLVPFLQPHHMLAFTCQNVQDTVLLQSLVYDEPERRLDVTINTINPDAVIEPPVDLSTLKQFGFDGYLVDLVEGPRTVLTALCDNANLHMIPFARRTLPQNVDQKVQQLNDRKGKQLIARFTDEKSVYRLLRSKYGQHDITYTVQPLRGNVPPYLQSQDIPTDSGERRELETRIGEIDSQLNAKTRELQRIDQARRELKDTLQGRREARDRARQARIQAKEDQSRYDSLKRKINQKKAEIERQAQKKPELQAERKVLKQEIAKMTDEMMALSGKLPAYIDKMVKLEQRNVLISMSVAVFKNEIEEYKRLSNYGVEDVERELRAIIDQSSSLREQVVRLKEKLRDHRVNEQESKEIKELSEGVTAEDLGVRIQRIENDLSLAEQTLGGLDEIRKRYEARQIEINRLRERIENHSSDLQKISSEIESTRAVWERELEALVPQISDRFSEAFARNGCRGQVELIKEDDFSKWAIQIKVAFREGAPLQPLTAQRQSGGERAVSTVLYLMSLQELTKSPFRVVDEINQGMDPANERMVHNQMVEVACSQHSSQYILVTPKLLPNLKYKPPMKVHCIYSGETTTSKVVTAASVVERINQLSAQDNN</sequence>
<dbReference type="Gene3D" id="3.40.50.300">
    <property type="entry name" value="P-loop containing nucleotide triphosphate hydrolases"/>
    <property type="match status" value="2"/>
</dbReference>
<keyword evidence="5" id="KW-0158">Chromosome</keyword>
<dbReference type="GO" id="GO:0000724">
    <property type="term" value="P:double-strand break repair via homologous recombination"/>
    <property type="evidence" value="ECO:0007669"/>
    <property type="project" value="TreeGrafter"/>
</dbReference>
<dbReference type="Pfam" id="PF13476">
    <property type="entry name" value="AAA_23"/>
    <property type="match status" value="1"/>
</dbReference>